<feature type="transmembrane region" description="Helical" evidence="1">
    <location>
        <begin position="100"/>
        <end position="129"/>
    </location>
</feature>
<evidence type="ECO:0000313" key="2">
    <source>
        <dbReference type="EMBL" id="UOE45551.1"/>
    </source>
</evidence>
<gene>
    <name evidence="2" type="ORF">MTO99_07285</name>
</gene>
<name>A0ABY4C640_9MICO</name>
<evidence type="ECO:0000256" key="1">
    <source>
        <dbReference type="SAM" id="Phobius"/>
    </source>
</evidence>
<protein>
    <recommendedName>
        <fullName evidence="4">ABC transporter permease</fullName>
    </recommendedName>
</protein>
<feature type="transmembrane region" description="Helical" evidence="1">
    <location>
        <begin position="21"/>
        <end position="48"/>
    </location>
</feature>
<feature type="transmembrane region" description="Helical" evidence="1">
    <location>
        <begin position="448"/>
        <end position="471"/>
    </location>
</feature>
<feature type="transmembrane region" description="Helical" evidence="1">
    <location>
        <begin position="483"/>
        <end position="510"/>
    </location>
</feature>
<dbReference type="Proteomes" id="UP000832097">
    <property type="component" value="Chromosome"/>
</dbReference>
<feature type="transmembrane region" description="Helical" evidence="1">
    <location>
        <begin position="174"/>
        <end position="194"/>
    </location>
</feature>
<feature type="transmembrane region" description="Helical" evidence="1">
    <location>
        <begin position="376"/>
        <end position="398"/>
    </location>
</feature>
<keyword evidence="1" id="KW-1133">Transmembrane helix</keyword>
<feature type="transmembrane region" description="Helical" evidence="1">
    <location>
        <begin position="230"/>
        <end position="252"/>
    </location>
</feature>
<dbReference type="RefSeq" id="WP_243558150.1">
    <property type="nucleotide sequence ID" value="NZ_CP094528.1"/>
</dbReference>
<feature type="transmembrane region" description="Helical" evidence="1">
    <location>
        <begin position="404"/>
        <end position="427"/>
    </location>
</feature>
<accession>A0ABY4C640</accession>
<feature type="transmembrane region" description="Helical" evidence="1">
    <location>
        <begin position="60"/>
        <end position="79"/>
    </location>
</feature>
<proteinExistence type="predicted"/>
<dbReference type="EMBL" id="CP094528">
    <property type="protein sequence ID" value="UOE45551.1"/>
    <property type="molecule type" value="Genomic_DNA"/>
</dbReference>
<organism evidence="2 3">
    <name type="scientific">Agromyces larvae</name>
    <dbReference type="NCBI Taxonomy" id="2929802"/>
    <lineage>
        <taxon>Bacteria</taxon>
        <taxon>Bacillati</taxon>
        <taxon>Actinomycetota</taxon>
        <taxon>Actinomycetes</taxon>
        <taxon>Micrococcales</taxon>
        <taxon>Microbacteriaceae</taxon>
        <taxon>Agromyces</taxon>
    </lineage>
</organism>
<evidence type="ECO:0008006" key="4">
    <source>
        <dbReference type="Google" id="ProtNLM"/>
    </source>
</evidence>
<keyword evidence="3" id="KW-1185">Reference proteome</keyword>
<keyword evidence="1" id="KW-0472">Membrane</keyword>
<sequence length="524" mass="54992">MVAQFLRLKLQLLANIFRRSPWQVVGIVLGLAYGLGLAVLLFGALVGLRFADDVQLVRDGIVVAGSLAVVGFVLVPLVFGVDDTLGPRRFALFGIGDRPLAFALAVTALVGIPALVLAIILIGTVITWSRGFGETVLAILAGAFAFGTCLLLARVSTSLASLLLATRRAREISGVVGLVLIVMLSPVIVVLASIDWARQGVRVLEQIAGVLSWTPLGAAFAVPGDAASGAWLPAIVKLLIAAATLWLIWLAWVRLVARMLVTPGREAAAKAYRGLGWFDRTPGTASGAIMARSLTYWFRDARYWVSFIMVPLVPVFVVVPLAIAGVPGDYLPLIPVPLICLFLGWSLHNDTAYDSTAVWLHVASGVRGASDRLGRIVPVLIGGIVVIGLGSAVTAFVLDDWRVLPSLIGVSSALLLSGLGVGAFSSARFPYPAVRPGDSPFQQPQSTGAITALVQSITMIGAGIFALPALWFGYLGLFVDPSWHLASLAAGTGLGVIVLIAGILLGGLVFQRRGPEILAAAVRA</sequence>
<feature type="transmembrane region" description="Helical" evidence="1">
    <location>
        <begin position="303"/>
        <end position="324"/>
    </location>
</feature>
<keyword evidence="1" id="KW-0812">Transmembrane</keyword>
<reference evidence="2 3" key="1">
    <citation type="submission" date="2022-03" db="EMBL/GenBank/DDBJ databases">
        <title>Mucilaginibacter sp. isolated from the gut of Protaetia brevitarsis seulensis larvae.</title>
        <authorList>
            <person name="Won M."/>
            <person name="Kim S.-J."/>
            <person name="Kwon S.-W."/>
        </authorList>
    </citation>
    <scope>NUCLEOTIDE SEQUENCE [LARGE SCALE GENOMIC DNA]</scope>
    <source>
        <strain evidence="2 3">CFWR-12</strain>
    </source>
</reference>
<feature type="transmembrane region" description="Helical" evidence="1">
    <location>
        <begin position="135"/>
        <end position="153"/>
    </location>
</feature>
<feature type="transmembrane region" description="Helical" evidence="1">
    <location>
        <begin position="330"/>
        <end position="347"/>
    </location>
</feature>
<evidence type="ECO:0000313" key="3">
    <source>
        <dbReference type="Proteomes" id="UP000832097"/>
    </source>
</evidence>